<dbReference type="Proteomes" id="UP000789366">
    <property type="component" value="Unassembled WGS sequence"/>
</dbReference>
<reference evidence="1" key="1">
    <citation type="submission" date="2021-06" db="EMBL/GenBank/DDBJ databases">
        <authorList>
            <person name="Kallberg Y."/>
            <person name="Tangrot J."/>
            <person name="Rosling A."/>
        </authorList>
    </citation>
    <scope>NUCLEOTIDE SEQUENCE</scope>
    <source>
        <strain evidence="1">28 12/20/2015</strain>
    </source>
</reference>
<protein>
    <submittedName>
        <fullName evidence="1">4985_t:CDS:1</fullName>
    </submittedName>
</protein>
<feature type="non-terminal residue" evidence="1">
    <location>
        <position position="1"/>
    </location>
</feature>
<sequence>SQSRDGKELRQEKKDYFSESDPLHEGKSEENPQCIYKLKSDLLVSENNNYKHERKDC</sequence>
<accession>A0ACA9R828</accession>
<organism evidence="1 2">
    <name type="scientific">Cetraspora pellucida</name>
    <dbReference type="NCBI Taxonomy" id="1433469"/>
    <lineage>
        <taxon>Eukaryota</taxon>
        <taxon>Fungi</taxon>
        <taxon>Fungi incertae sedis</taxon>
        <taxon>Mucoromycota</taxon>
        <taxon>Glomeromycotina</taxon>
        <taxon>Glomeromycetes</taxon>
        <taxon>Diversisporales</taxon>
        <taxon>Gigasporaceae</taxon>
        <taxon>Cetraspora</taxon>
    </lineage>
</organism>
<name>A0ACA9R828_9GLOM</name>
<evidence type="ECO:0000313" key="2">
    <source>
        <dbReference type="Proteomes" id="UP000789366"/>
    </source>
</evidence>
<proteinExistence type="predicted"/>
<dbReference type="EMBL" id="CAJVPW010060888">
    <property type="protein sequence ID" value="CAG8781353.1"/>
    <property type="molecule type" value="Genomic_DNA"/>
</dbReference>
<comment type="caution">
    <text evidence="1">The sequence shown here is derived from an EMBL/GenBank/DDBJ whole genome shotgun (WGS) entry which is preliminary data.</text>
</comment>
<keyword evidence="2" id="KW-1185">Reference proteome</keyword>
<evidence type="ECO:0000313" key="1">
    <source>
        <dbReference type="EMBL" id="CAG8781353.1"/>
    </source>
</evidence>
<gene>
    <name evidence="1" type="ORF">SPELUC_LOCUS16437</name>
</gene>